<keyword evidence="2" id="KW-1185">Reference proteome</keyword>
<accession>A0A3Q9FPB3</accession>
<dbReference type="EMBL" id="CP034562">
    <property type="protein sequence ID" value="AZQ62208.1"/>
    <property type="molecule type" value="Genomic_DNA"/>
</dbReference>
<dbReference type="RefSeq" id="WP_126613481.1">
    <property type="nucleotide sequence ID" value="NZ_CP034562.1"/>
</dbReference>
<proteinExistence type="predicted"/>
<name>A0A3Q9FPB3_9BACT</name>
<sequence length="479" mass="54453">MNCNISLLCTIILFFTNCFLIEGATFRLNSGVTLTAENWTDANTWLNESNQNVDDYPGKDNDEDEKDIIQFGSGSDANIITIDFDFEKNDISTSLYFQPLGYLSVLNFNNGAIVEINNILDNEIRFTLKIEENASLTVKEELTIKWAFVTFDIYGSFTVLNNVNFTKEQYLNIYSDAVVKFEGDFNTTGVMLVVEEDAILEIEGQYIMGYESQHTEWDINGFLIVHRGIKVDCYLHLDVGEGEEDEIYINTTTGGVYVDLDVELKCDPNNDQLPQSCNSELFCEAIIGNSENPEDLPVNLISFILTEEKEGVKLEWVTASEQNSERFDIQVSSNKKDWTVIGSVLAQGNSNSTVEYEFDDTNKPSAYYRLAQYDFDGKVEYFGVLTFNQKTDFKSNVYPTFVGRGEYLYINFEGIEFGTSSSYSIVNLKGEIVEENQFLDLSLGNSLQSYHIKNDLNTGLYFITIRYGKEAKTMRFVIK</sequence>
<evidence type="ECO:0008006" key="3">
    <source>
        <dbReference type="Google" id="ProtNLM"/>
    </source>
</evidence>
<protein>
    <recommendedName>
        <fullName evidence="3">T9SS type A sorting domain-containing protein</fullName>
    </recommendedName>
</protein>
<dbReference type="OrthoDB" id="2082707at2"/>
<reference evidence="1 2" key="1">
    <citation type="submission" date="2018-12" db="EMBL/GenBank/DDBJ databases">
        <title>Flammeovirga pectinis sp. nov., isolated from the gut of the Korean scallop, Patinopecten yessoensis.</title>
        <authorList>
            <person name="Bae J.-W."/>
            <person name="Jeong Y.-S."/>
            <person name="Kang W."/>
        </authorList>
    </citation>
    <scope>NUCLEOTIDE SEQUENCE [LARGE SCALE GENOMIC DNA]</scope>
    <source>
        <strain evidence="1 2">L12M1</strain>
    </source>
</reference>
<dbReference type="Proteomes" id="UP000267268">
    <property type="component" value="Chromosome 1"/>
</dbReference>
<evidence type="ECO:0000313" key="2">
    <source>
        <dbReference type="Proteomes" id="UP000267268"/>
    </source>
</evidence>
<evidence type="ECO:0000313" key="1">
    <source>
        <dbReference type="EMBL" id="AZQ62208.1"/>
    </source>
</evidence>
<gene>
    <name evidence="1" type="ORF">EI427_08150</name>
</gene>
<organism evidence="1 2">
    <name type="scientific">Flammeovirga pectinis</name>
    <dbReference type="NCBI Taxonomy" id="2494373"/>
    <lineage>
        <taxon>Bacteria</taxon>
        <taxon>Pseudomonadati</taxon>
        <taxon>Bacteroidota</taxon>
        <taxon>Cytophagia</taxon>
        <taxon>Cytophagales</taxon>
        <taxon>Flammeovirgaceae</taxon>
        <taxon>Flammeovirga</taxon>
    </lineage>
</organism>
<dbReference type="KEGG" id="fll:EI427_08150"/>
<dbReference type="AlphaFoldDB" id="A0A3Q9FPB3"/>